<dbReference type="Proteomes" id="UP001240984">
    <property type="component" value="Unassembled WGS sequence"/>
</dbReference>
<dbReference type="PROSITE" id="PS51898">
    <property type="entry name" value="TYR_RECOMBINASE"/>
    <property type="match status" value="1"/>
</dbReference>
<name>A0ABT9N175_9ACTN</name>
<reference evidence="3 4" key="1">
    <citation type="submission" date="2023-07" db="EMBL/GenBank/DDBJ databases">
        <title>Sequencing the genomes of 1000 actinobacteria strains.</title>
        <authorList>
            <person name="Klenk H.-P."/>
        </authorList>
    </citation>
    <scope>NUCLEOTIDE SEQUENCE [LARGE SCALE GENOMIC DNA]</scope>
    <source>
        <strain evidence="3 4">DSM 44710</strain>
    </source>
</reference>
<dbReference type="Gene3D" id="1.10.443.10">
    <property type="entry name" value="Intergrase catalytic core"/>
    <property type="match status" value="1"/>
</dbReference>
<feature type="domain" description="Tyr recombinase" evidence="2">
    <location>
        <begin position="237"/>
        <end position="455"/>
    </location>
</feature>
<evidence type="ECO:0000313" key="3">
    <source>
        <dbReference type="EMBL" id="MDP9797444.1"/>
    </source>
</evidence>
<protein>
    <submittedName>
        <fullName evidence="3">Integrase</fullName>
    </submittedName>
</protein>
<evidence type="ECO:0000256" key="1">
    <source>
        <dbReference type="ARBA" id="ARBA00023172"/>
    </source>
</evidence>
<dbReference type="EMBL" id="JAUSRA010000001">
    <property type="protein sequence ID" value="MDP9797444.1"/>
    <property type="molecule type" value="Genomic_DNA"/>
</dbReference>
<dbReference type="RefSeq" id="WP_306834794.1">
    <property type="nucleotide sequence ID" value="NZ_JAUSRA010000001.1"/>
</dbReference>
<keyword evidence="1" id="KW-0233">DNA recombination</keyword>
<dbReference type="InterPro" id="IPR013762">
    <property type="entry name" value="Integrase-like_cat_sf"/>
</dbReference>
<sequence>MPLTYDVRIYEIDVYKGKTTTTYWVQWKVAGKLPLKKRPFKQKALAVSYRADLISAARKGEAFDVATGKPISMSREMQDITCYDLACKYIDLKWPRAAAMTRKTNAEALTAVLPMLFKRTNGKPDDRLIRTALRRWAFNATARKSEDQPEEIRRALAWVERNTRPASDLTDPKVLRAVLDGLTLRLDGKPGSPVVVTRRRKIFTGMLEYGAEINALSENPWPDLKWTPPRAASSGIDRRRVANPMQARTLFASVHQQGRIGPRMVAFYSCLYYAGLRPEEAVGIEVPRNFRVPDRDDEWGEFVLERAEPHAGKAWTDSGKNRDRRQLKQRAIGEVRRVPCPPTLTAIIRWHIGEFGLGPGGRLFVGERNKEELPILTINRIWRQARRSAFTPEIYASPLAETPYDLRHAFVSTNLNAGISPAQVAEWAGQSPEVMWRTYAACLDGGQEELRRRMEAGFGGRPAVPGVGTSSVQITVEGR</sequence>
<evidence type="ECO:0000259" key="2">
    <source>
        <dbReference type="PROSITE" id="PS51898"/>
    </source>
</evidence>
<dbReference type="PANTHER" id="PTHR30349">
    <property type="entry name" value="PHAGE INTEGRASE-RELATED"/>
    <property type="match status" value="1"/>
</dbReference>
<dbReference type="SUPFAM" id="SSF56349">
    <property type="entry name" value="DNA breaking-rejoining enzymes"/>
    <property type="match status" value="1"/>
</dbReference>
<dbReference type="InterPro" id="IPR050090">
    <property type="entry name" value="Tyrosine_recombinase_XerCD"/>
</dbReference>
<dbReference type="InterPro" id="IPR011010">
    <property type="entry name" value="DNA_brk_join_enz"/>
</dbReference>
<keyword evidence="4" id="KW-1185">Reference proteome</keyword>
<dbReference type="InterPro" id="IPR002104">
    <property type="entry name" value="Integrase_catalytic"/>
</dbReference>
<dbReference type="PANTHER" id="PTHR30349:SF64">
    <property type="entry name" value="PROPHAGE INTEGRASE INTD-RELATED"/>
    <property type="match status" value="1"/>
</dbReference>
<gene>
    <name evidence="3" type="ORF">J2S43_005956</name>
</gene>
<organism evidence="3 4">
    <name type="scientific">Catenuloplanes nepalensis</name>
    <dbReference type="NCBI Taxonomy" id="587533"/>
    <lineage>
        <taxon>Bacteria</taxon>
        <taxon>Bacillati</taxon>
        <taxon>Actinomycetota</taxon>
        <taxon>Actinomycetes</taxon>
        <taxon>Micromonosporales</taxon>
        <taxon>Micromonosporaceae</taxon>
        <taxon>Catenuloplanes</taxon>
    </lineage>
</organism>
<accession>A0ABT9N175</accession>
<comment type="caution">
    <text evidence="3">The sequence shown here is derived from an EMBL/GenBank/DDBJ whole genome shotgun (WGS) entry which is preliminary data.</text>
</comment>
<evidence type="ECO:0000313" key="4">
    <source>
        <dbReference type="Proteomes" id="UP001240984"/>
    </source>
</evidence>
<proteinExistence type="predicted"/>